<dbReference type="InterPro" id="IPR050127">
    <property type="entry name" value="Serine_Proteases_S1"/>
</dbReference>
<evidence type="ECO:0000259" key="10">
    <source>
        <dbReference type="PROSITE" id="PS50240"/>
    </source>
</evidence>
<dbReference type="EC" id="3.4.21.4" evidence="8"/>
<evidence type="ECO:0000256" key="4">
    <source>
        <dbReference type="ARBA" id="ARBA00022801"/>
    </source>
</evidence>
<keyword evidence="4 9" id="KW-0378">Hydrolase</keyword>
<evidence type="ECO:0000256" key="5">
    <source>
        <dbReference type="ARBA" id="ARBA00022825"/>
    </source>
</evidence>
<dbReference type="CDD" id="cd00190">
    <property type="entry name" value="Tryp_SPc"/>
    <property type="match status" value="1"/>
</dbReference>
<reference evidence="11" key="3">
    <citation type="submission" date="2025-09" db="UniProtKB">
        <authorList>
            <consortium name="Ensembl"/>
        </authorList>
    </citation>
    <scope>IDENTIFICATION</scope>
</reference>
<dbReference type="PROSITE" id="PS00134">
    <property type="entry name" value="TRYPSIN_HIS"/>
    <property type="match status" value="1"/>
</dbReference>
<dbReference type="InterPro" id="IPR018114">
    <property type="entry name" value="TRYPSIN_HIS"/>
</dbReference>
<name>A0A672HK85_SALFA</name>
<evidence type="ECO:0000313" key="12">
    <source>
        <dbReference type="Proteomes" id="UP000472267"/>
    </source>
</evidence>
<dbReference type="GO" id="GO:0004252">
    <property type="term" value="F:serine-type endopeptidase activity"/>
    <property type="evidence" value="ECO:0007669"/>
    <property type="project" value="UniProtKB-EC"/>
</dbReference>
<dbReference type="PANTHER" id="PTHR24264:SF6">
    <property type="entry name" value="TRYPSINOGEN 1A-RELATED"/>
    <property type="match status" value="1"/>
</dbReference>
<dbReference type="AlphaFoldDB" id="A0A672HK85"/>
<evidence type="ECO:0000256" key="1">
    <source>
        <dbReference type="ARBA" id="ARBA00004239"/>
    </source>
</evidence>
<evidence type="ECO:0000256" key="7">
    <source>
        <dbReference type="ARBA" id="ARBA00036320"/>
    </source>
</evidence>
<dbReference type="InterPro" id="IPR009003">
    <property type="entry name" value="Peptidase_S1_PA"/>
</dbReference>
<dbReference type="InterPro" id="IPR001314">
    <property type="entry name" value="Peptidase_S1A"/>
</dbReference>
<dbReference type="PANTHER" id="PTHR24264">
    <property type="entry name" value="TRYPSIN-RELATED"/>
    <property type="match status" value="1"/>
</dbReference>
<reference evidence="11" key="1">
    <citation type="submission" date="2019-06" db="EMBL/GenBank/DDBJ databases">
        <authorList>
            <consortium name="Wellcome Sanger Institute Data Sharing"/>
        </authorList>
    </citation>
    <scope>NUCLEOTIDE SEQUENCE [LARGE SCALE GENOMIC DNA]</scope>
</reference>
<dbReference type="PROSITE" id="PS50240">
    <property type="entry name" value="TRYPSIN_DOM"/>
    <property type="match status" value="1"/>
</dbReference>
<organism evidence="11 12">
    <name type="scientific">Salarias fasciatus</name>
    <name type="common">Jewelled blenny</name>
    <name type="synonym">Blennius fasciatus</name>
    <dbReference type="NCBI Taxonomy" id="181472"/>
    <lineage>
        <taxon>Eukaryota</taxon>
        <taxon>Metazoa</taxon>
        <taxon>Chordata</taxon>
        <taxon>Craniata</taxon>
        <taxon>Vertebrata</taxon>
        <taxon>Euteleostomi</taxon>
        <taxon>Actinopterygii</taxon>
        <taxon>Neopterygii</taxon>
        <taxon>Teleostei</taxon>
        <taxon>Neoteleostei</taxon>
        <taxon>Acanthomorphata</taxon>
        <taxon>Ovalentaria</taxon>
        <taxon>Blenniimorphae</taxon>
        <taxon>Blenniiformes</taxon>
        <taxon>Blennioidei</taxon>
        <taxon>Blenniidae</taxon>
        <taxon>Salariinae</taxon>
        <taxon>Salarias</taxon>
    </lineage>
</organism>
<evidence type="ECO:0000256" key="8">
    <source>
        <dbReference type="ARBA" id="ARBA00038868"/>
    </source>
</evidence>
<comment type="similarity">
    <text evidence="2">Belongs to the peptidase S1 family.</text>
</comment>
<dbReference type="GO" id="GO:0005615">
    <property type="term" value="C:extracellular space"/>
    <property type="evidence" value="ECO:0007669"/>
    <property type="project" value="TreeGrafter"/>
</dbReference>
<accession>A0A672HK85</accession>
<evidence type="ECO:0000256" key="2">
    <source>
        <dbReference type="ARBA" id="ARBA00007664"/>
    </source>
</evidence>
<keyword evidence="12" id="KW-1185">Reference proteome</keyword>
<evidence type="ECO:0000256" key="6">
    <source>
        <dbReference type="ARBA" id="ARBA00023157"/>
    </source>
</evidence>
<feature type="domain" description="Peptidase S1" evidence="10">
    <location>
        <begin position="38"/>
        <end position="250"/>
    </location>
</feature>
<dbReference type="SMART" id="SM00020">
    <property type="entry name" value="Tryp_SPc"/>
    <property type="match status" value="1"/>
</dbReference>
<evidence type="ECO:0000256" key="9">
    <source>
        <dbReference type="RuleBase" id="RU363034"/>
    </source>
</evidence>
<comment type="subcellular location">
    <subcellularLocation>
        <location evidence="1">Secreted</location>
        <location evidence="1">Extracellular space</location>
    </subcellularLocation>
</comment>
<dbReference type="FunFam" id="2.40.10.10:FF:000077">
    <property type="entry name" value="Predicted protein"/>
    <property type="match status" value="1"/>
</dbReference>
<dbReference type="InterPro" id="IPR033116">
    <property type="entry name" value="TRYPSIN_SER"/>
</dbReference>
<evidence type="ECO:0000256" key="3">
    <source>
        <dbReference type="ARBA" id="ARBA00022670"/>
    </source>
</evidence>
<dbReference type="InterPro" id="IPR001254">
    <property type="entry name" value="Trypsin_dom"/>
</dbReference>
<keyword evidence="6" id="KW-1015">Disulfide bond</keyword>
<dbReference type="OMA" id="VISQRQC"/>
<dbReference type="Gene3D" id="2.40.10.10">
    <property type="entry name" value="Trypsin-like serine proteases"/>
    <property type="match status" value="3"/>
</dbReference>
<dbReference type="PROSITE" id="PS00135">
    <property type="entry name" value="TRYPSIN_SER"/>
    <property type="match status" value="1"/>
</dbReference>
<dbReference type="InParanoid" id="A0A672HK85"/>
<dbReference type="GO" id="GO:0006508">
    <property type="term" value="P:proteolysis"/>
    <property type="evidence" value="ECO:0007669"/>
    <property type="project" value="UniProtKB-KW"/>
</dbReference>
<protein>
    <recommendedName>
        <fullName evidence="8">trypsin</fullName>
        <ecNumber evidence="8">3.4.21.4</ecNumber>
    </recommendedName>
</protein>
<keyword evidence="5 9" id="KW-0720">Serine protease</keyword>
<dbReference type="PRINTS" id="PR00722">
    <property type="entry name" value="CHYMOTRYPSIN"/>
</dbReference>
<dbReference type="SUPFAM" id="SSF50494">
    <property type="entry name" value="Trypsin-like serine proteases"/>
    <property type="match status" value="1"/>
</dbReference>
<keyword evidence="3 9" id="KW-0645">Protease</keyword>
<comment type="catalytic activity">
    <reaction evidence="7">
        <text>Preferential cleavage: Arg-|-Xaa, Lys-|-Xaa.</text>
        <dbReference type="EC" id="3.4.21.4"/>
    </reaction>
</comment>
<evidence type="ECO:0000313" key="11">
    <source>
        <dbReference type="Ensembl" id="ENSSFAP00005029636.1"/>
    </source>
</evidence>
<dbReference type="InterPro" id="IPR043504">
    <property type="entry name" value="Peptidase_S1_PA_chymotrypsin"/>
</dbReference>
<dbReference type="Ensembl" id="ENSSFAT00005030730.1">
    <property type="protein sequence ID" value="ENSSFAP00005029636.1"/>
    <property type="gene ID" value="ENSSFAG00005015059.1"/>
</dbReference>
<dbReference type="Proteomes" id="UP000472267">
    <property type="component" value="Chromosome 22"/>
</dbReference>
<dbReference type="Pfam" id="PF00089">
    <property type="entry name" value="Trypsin"/>
    <property type="match status" value="1"/>
</dbReference>
<gene>
    <name evidence="11" type="primary">LOC115409208</name>
</gene>
<proteinExistence type="inferred from homology"/>
<sequence length="252" mass="27907">MYFGSGHLFWSGDSCVSSCLSLYLLLQNANLPNSHHQIVGGYECRPHSVPWQVSLNNGWHYCGGTLINERWVVSAAHCYKGEDIELRLGEHHIRYKDGPEQFIAPAAVIRHPDYDRYTINNDIMLIKLAEPARFDEHVQPVSLPRSCPKAGAQCLVSGWGATKSPCERVCVCVCQDCERSYPDRITASMFCAGFLEGGKDSCQGDSGGPLVCDGELQGVVSWGWGCAEENRPGVYAKVCHFLDWIHATMASH</sequence>
<reference evidence="11" key="2">
    <citation type="submission" date="2025-08" db="UniProtKB">
        <authorList>
            <consortium name="Ensembl"/>
        </authorList>
    </citation>
    <scope>IDENTIFICATION</scope>
</reference>